<organism evidence="4 5">
    <name type="scientific">Plasmodium knowlesi</name>
    <dbReference type="NCBI Taxonomy" id="5850"/>
    <lineage>
        <taxon>Eukaryota</taxon>
        <taxon>Sar</taxon>
        <taxon>Alveolata</taxon>
        <taxon>Apicomplexa</taxon>
        <taxon>Aconoidasida</taxon>
        <taxon>Haemosporida</taxon>
        <taxon>Plasmodiidae</taxon>
        <taxon>Plasmodium</taxon>
        <taxon>Plasmodium (Plasmodium)</taxon>
    </lineage>
</organism>
<protein>
    <submittedName>
        <fullName evidence="4">Putative U1 snRNA associated protein</fullName>
    </submittedName>
</protein>
<evidence type="ECO:0000313" key="5">
    <source>
        <dbReference type="Proteomes" id="UP000195012"/>
    </source>
</evidence>
<feature type="compositionally biased region" description="Basic residues" evidence="3">
    <location>
        <begin position="304"/>
        <end position="315"/>
    </location>
</feature>
<dbReference type="EMBL" id="NETL01000025">
    <property type="protein sequence ID" value="OTN65546.1"/>
    <property type="molecule type" value="Genomic_DNA"/>
</dbReference>
<feature type="compositionally biased region" description="Basic and acidic residues" evidence="3">
    <location>
        <begin position="230"/>
        <end position="246"/>
    </location>
</feature>
<dbReference type="GO" id="GO:0006376">
    <property type="term" value="P:mRNA splice site recognition"/>
    <property type="evidence" value="ECO:0007669"/>
    <property type="project" value="InterPro"/>
</dbReference>
<feature type="region of interest" description="Disordered" evidence="3">
    <location>
        <begin position="230"/>
        <end position="315"/>
    </location>
</feature>
<dbReference type="VEuPathDB" id="PlasmoDB:PKNH_1229400"/>
<dbReference type="eggNOG" id="KOG0796">
    <property type="taxonomic scope" value="Eukaryota"/>
</dbReference>
<dbReference type="GO" id="GO:0005685">
    <property type="term" value="C:U1 snRNP"/>
    <property type="evidence" value="ECO:0007669"/>
    <property type="project" value="InterPro"/>
</dbReference>
<sequence>MRSLLDSLMGKDRNETDAKKKHTFKDDNVCKYYLIDFCPHDLFPNTKSDIGRCKNIHSEVLKEQLQKHENYKYYLAKYQQKFMETLESIIELADHKIERSKEKLRYMTENSKNPIDKKEKIESISSHIEDLQKKEEEAREKGDIIKADSFSSQVTTLQAEIKRLNEESEKSAEPNLKVCEICGAMKSTGEHTPRLENHANGKQHLGFEKIRNALSKLKESVKEREKIIEKYRKEKYAHDGKSSKRERSPRHREHRKRSSSHRRSSKHHRSHDRNSGTYQSNRSKRSRKHSSSHRSISSSSGHSRERHKGRSSRHK</sequence>
<evidence type="ECO:0000256" key="1">
    <source>
        <dbReference type="ARBA" id="ARBA00005655"/>
    </source>
</evidence>
<reference evidence="4 5" key="1">
    <citation type="submission" date="2017-05" db="EMBL/GenBank/DDBJ databases">
        <title>PacBio assembly of a Plasmodium knowlesi genome sequence with Hi-C correction and manual annotation of the SICAvar gene family.</title>
        <authorList>
            <person name="Lapp S.A."/>
            <person name="Geraldo J.A."/>
            <person name="Chien J.-T."/>
            <person name="Ay F."/>
            <person name="Pakala S.B."/>
            <person name="Batugedara G."/>
            <person name="Humphrey J.C."/>
            <person name="Debarry J.D."/>
            <person name="Le Roch K.G."/>
            <person name="Galinski M.R."/>
            <person name="Kissinger J.C."/>
        </authorList>
    </citation>
    <scope>NUCLEOTIDE SEQUENCE [LARGE SCALE GENOMIC DNA]</scope>
    <source>
        <strain evidence="5">Malayan Strain Pk1 (A+)</strain>
    </source>
</reference>
<dbReference type="PANTHER" id="PTHR12375">
    <property type="entry name" value="RNA-BINDING PROTEIN LUC7-RELATED"/>
    <property type="match status" value="1"/>
</dbReference>
<dbReference type="AlphaFoldDB" id="A0A1Y3DQT6"/>
<evidence type="ECO:0000313" key="4">
    <source>
        <dbReference type="EMBL" id="OTN65546.1"/>
    </source>
</evidence>
<dbReference type="Pfam" id="PF03194">
    <property type="entry name" value="LUC7"/>
    <property type="match status" value="1"/>
</dbReference>
<evidence type="ECO:0000256" key="3">
    <source>
        <dbReference type="SAM" id="MobiDB-lite"/>
    </source>
</evidence>
<feature type="coiled-coil region" evidence="2">
    <location>
        <begin position="83"/>
        <end position="167"/>
    </location>
</feature>
<comment type="similarity">
    <text evidence="1">Belongs to the Luc7 family.</text>
</comment>
<evidence type="ECO:0000256" key="2">
    <source>
        <dbReference type="SAM" id="Coils"/>
    </source>
</evidence>
<dbReference type="InterPro" id="IPR004882">
    <property type="entry name" value="Luc7-rel"/>
</dbReference>
<dbReference type="Proteomes" id="UP000195012">
    <property type="component" value="Unassembled WGS sequence"/>
</dbReference>
<comment type="caution">
    <text evidence="4">The sequence shown here is derived from an EMBL/GenBank/DDBJ whole genome shotgun (WGS) entry which is preliminary data.</text>
</comment>
<keyword evidence="2" id="KW-0175">Coiled coil</keyword>
<dbReference type="VEuPathDB" id="PlasmoDB:PKA1H_120034200"/>
<accession>A0A1Y3DQT6</accession>
<proteinExistence type="inferred from homology"/>
<feature type="compositionally biased region" description="Basic residues" evidence="3">
    <location>
        <begin position="282"/>
        <end position="292"/>
    </location>
</feature>
<name>A0A1Y3DQT6_PLAKN</name>
<dbReference type="GO" id="GO:0003729">
    <property type="term" value="F:mRNA binding"/>
    <property type="evidence" value="ECO:0007669"/>
    <property type="project" value="InterPro"/>
</dbReference>
<feature type="compositionally biased region" description="Basic residues" evidence="3">
    <location>
        <begin position="247"/>
        <end position="271"/>
    </location>
</feature>
<dbReference type="OrthoDB" id="153872at2759"/>
<dbReference type="VEuPathDB" id="PlasmoDB:PKNOH_S110100300"/>
<gene>
    <name evidence="4" type="ORF">PKNOH_S110100300</name>
</gene>